<sequence>MNQLSGLQAQLRKIPTPLAIALGVICGFLLAKLTSWNSNTTPTWRSAHTPASVRQHSKQPIQVPTPDQRYRVLDLLTTLTPHYTRECSSHVQPLYVQQSLERYAPLFGHKTPSQKSWLDSLGLSSENHIENQRRDVMPSEHKYFFAINLYNSFDVIPDLFATLFRVAAILGYHNVFVSIYENGSTDQTKALLRIYDALTRATGMRITIRTSMRTRGAFNHRIEYLAEVRNSAFVPLHELRDSEGEYFDTIVFMNDILPCVDDILELIWQSRRNNAGITCAADYMYHDEIGAPVFYDNWVARDINGTALENAPFEMIFHHTESSQRFQAHLPVQVQSCWNGIAVLDPAPFYTPPHVKFRMAKITEGECSASECSLICNDYWQSGYGRIMMVPRVKLAYDRKVYDIIHPDRRNFTAIRGYVRLGGLPDNPRTDPQDRSWFGPHDRLFTEEESEPVNFVPGPDHVWCWGWDGAGDLEGPDVDPIWEEMSNRSRSQDSVVVRHDRIKSLFAEFACRVGKLQLKGEDISRDEQEKWQRIVKEKFEDIGDSEYPIYQLFSLHLLPMLHEEADNIHANRETKLLEPTSAHGDVLSLRSSHSSSSKVMYHALFISHHLISPTKRRNLQQWSMSLSISGFAKVGYPGVIYAEGMQENIEEFVDNVKAMQWLALRLRFREPVPEGVDGYNSASRRQWREFQKVGDVMEEMRRIGRQKMGSDSEKFSRLPQRPFGVTNRIWVVVGVVIFILGCTHYILPSTNHTSNINPYSNSNLKSKNYLNTTEPQINPFDFCPAYGPGDEIGAKYGSLVLSQSRIHLGSSARIQRVLSRALAGQPVTISILGGSVSACHGAGDDPISPRCYPSKFFQWWNSVFPHPASELTNGAIRRTNSAYFAYCSTHHIPDVTDLIIVELDVDDAPDAETTEHFETLIRSLLIRPDAPAVLLLGHFSPQIHNAYGFVGPDHWHNVVAQFYDVPHISTKSALFSDYMNDPSSITKYYIDPILANPSGHDLLSDILIAYFQSQTCTAWAVLTGSSYDAVPQRHSESGTADNAHGLFGGMGPRKGVVPEPGMGKGKEDVDVDGNRIKLELPDTSKAHVPLLHVPPGRMNTKPNDARPYEEIAPYCVSANDLVNPLPLSLFSGSGWFSYHPTGASAAGGAALETKAHYWYSSLPTSKIRIPILVGAGDIGVYYILEPRKDVREGSSIQCWVDDNFAGAKTLENAADVGEPQPKLFMIDHYNHRYIRFVINTPRSRVWEYEITEKPSEKDAESIEFNASGSAIPGSAASSTPWQAIYSPQYNAYYFFNAETNETTWENPLVTAPDSTTPNPALENPTNSSSPAVAPVEEAFDGAALSSYNALQAAAIAQGIDPSLAHLDPSLAGPIPGSSSGAYGAAAKFNARTGQFTRLDGRDPSHLSEYERAKRMSEFYFDVNAWEKQRAHEQEAEAEAGGNEKKRKRPSKKDLERFKEQKKQKKIAKTAWLRT</sequence>
<dbReference type="CDD" id="cd24163">
    <property type="entry name" value="RWDD2_C"/>
    <property type="match status" value="1"/>
</dbReference>
<dbReference type="InterPro" id="IPR001202">
    <property type="entry name" value="WW_dom"/>
</dbReference>
<evidence type="ECO:0000313" key="3">
    <source>
        <dbReference type="EMBL" id="GAV99600.1"/>
    </source>
</evidence>
<dbReference type="EMBL" id="BDGU01000015">
    <property type="protein sequence ID" value="GAV99600.1"/>
    <property type="molecule type" value="Genomic_DNA"/>
</dbReference>
<feature type="compositionally biased region" description="Basic and acidic residues" evidence="1">
    <location>
        <begin position="1451"/>
        <end position="1460"/>
    </location>
</feature>
<feature type="region of interest" description="Disordered" evidence="1">
    <location>
        <begin position="1429"/>
        <end position="1474"/>
    </location>
</feature>
<comment type="caution">
    <text evidence="3">The sequence shown here is derived from an EMBL/GenBank/DDBJ whole genome shotgun (WGS) entry which is preliminary data.</text>
</comment>
<feature type="compositionally biased region" description="Polar residues" evidence="1">
    <location>
        <begin position="1312"/>
        <end position="1330"/>
    </location>
</feature>
<dbReference type="GO" id="GO:0016740">
    <property type="term" value="F:transferase activity"/>
    <property type="evidence" value="ECO:0007669"/>
    <property type="project" value="UniProtKB-KW"/>
</dbReference>
<dbReference type="CDD" id="cd00201">
    <property type="entry name" value="WW"/>
    <property type="match status" value="1"/>
</dbReference>
<dbReference type="Proteomes" id="UP000188533">
    <property type="component" value="Unassembled WGS sequence"/>
</dbReference>
<keyword evidence="3" id="KW-0808">Transferase</keyword>
<evidence type="ECO:0000259" key="2">
    <source>
        <dbReference type="PROSITE" id="PS50020"/>
    </source>
</evidence>
<dbReference type="SUPFAM" id="SSF51045">
    <property type="entry name" value="WW domain"/>
    <property type="match status" value="1"/>
</dbReference>
<reference evidence="3 4" key="1">
    <citation type="submission" date="2016-08" db="EMBL/GenBank/DDBJ databases">
        <authorList>
            <consortium name="Lentinula edodes genome sequencing consortium"/>
            <person name="Sakamoto Y."/>
            <person name="Nakade K."/>
            <person name="Sato S."/>
            <person name="Yoshida Y."/>
            <person name="Miyazaki K."/>
            <person name="Natsume S."/>
            <person name="Konno N."/>
        </authorList>
    </citation>
    <scope>NUCLEOTIDE SEQUENCE [LARGE SCALE GENOMIC DNA]</scope>
    <source>
        <strain evidence="3 4">NBRC 111202</strain>
    </source>
</reference>
<dbReference type="CDD" id="cd00229">
    <property type="entry name" value="SGNH_hydrolase"/>
    <property type="match status" value="1"/>
</dbReference>
<dbReference type="InterPro" id="IPR059181">
    <property type="entry name" value="RWDD2A-B_C"/>
</dbReference>
<keyword evidence="4" id="KW-1185">Reference proteome</keyword>
<proteinExistence type="predicted"/>
<dbReference type="Pfam" id="PF00397">
    <property type="entry name" value="WW"/>
    <property type="match status" value="1"/>
</dbReference>
<dbReference type="SUPFAM" id="SSF52266">
    <property type="entry name" value="SGNH hydrolase"/>
    <property type="match status" value="1"/>
</dbReference>
<organism evidence="3 4">
    <name type="scientific">Lentinula edodes</name>
    <name type="common">Shiitake mushroom</name>
    <name type="synonym">Lentinus edodes</name>
    <dbReference type="NCBI Taxonomy" id="5353"/>
    <lineage>
        <taxon>Eukaryota</taxon>
        <taxon>Fungi</taxon>
        <taxon>Dikarya</taxon>
        <taxon>Basidiomycota</taxon>
        <taxon>Agaricomycotina</taxon>
        <taxon>Agaricomycetes</taxon>
        <taxon>Agaricomycetidae</taxon>
        <taxon>Agaricales</taxon>
        <taxon>Marasmiineae</taxon>
        <taxon>Omphalotaceae</taxon>
        <taxon>Lentinula</taxon>
    </lineage>
</organism>
<dbReference type="PANTHER" id="PTHR34144">
    <property type="entry name" value="CHROMOSOME 8, WHOLE GENOME SHOTGUN SEQUENCE"/>
    <property type="match status" value="1"/>
</dbReference>
<accession>A0A1Q3DXE2</accession>
<dbReference type="InterPro" id="IPR036020">
    <property type="entry name" value="WW_dom_sf"/>
</dbReference>
<protein>
    <submittedName>
        <fullName evidence="3">Glycosyltransferase family 69 protein</fullName>
    </submittedName>
</protein>
<dbReference type="PANTHER" id="PTHR34144:SF1">
    <property type="entry name" value="CAPSULAR ASSOCIATED PROTEIN"/>
    <property type="match status" value="1"/>
</dbReference>
<evidence type="ECO:0000256" key="1">
    <source>
        <dbReference type="SAM" id="MobiDB-lite"/>
    </source>
</evidence>
<gene>
    <name evidence="3" type="ORF">LENED_001068</name>
</gene>
<feature type="domain" description="WW" evidence="2">
    <location>
        <begin position="1275"/>
        <end position="1309"/>
    </location>
</feature>
<reference evidence="3 4" key="2">
    <citation type="submission" date="2017-02" db="EMBL/GenBank/DDBJ databases">
        <title>A genome survey and senescence transcriptome analysis in Lentinula edodes.</title>
        <authorList>
            <person name="Sakamoto Y."/>
            <person name="Nakade K."/>
            <person name="Sato S."/>
            <person name="Yoshida Y."/>
            <person name="Miyazaki K."/>
            <person name="Natsume S."/>
            <person name="Konno N."/>
        </authorList>
    </citation>
    <scope>NUCLEOTIDE SEQUENCE [LARGE SCALE GENOMIC DNA]</scope>
    <source>
        <strain evidence="3 4">NBRC 111202</strain>
    </source>
</reference>
<evidence type="ECO:0000313" key="4">
    <source>
        <dbReference type="Proteomes" id="UP000188533"/>
    </source>
</evidence>
<name>A0A1Q3DXE2_LENED</name>
<dbReference type="Pfam" id="PF11735">
    <property type="entry name" value="CAP59_mtransfer"/>
    <property type="match status" value="1"/>
</dbReference>
<dbReference type="SMART" id="SM00456">
    <property type="entry name" value="WW"/>
    <property type="match status" value="1"/>
</dbReference>
<dbReference type="PROSITE" id="PS01159">
    <property type="entry name" value="WW_DOMAIN_1"/>
    <property type="match status" value="1"/>
</dbReference>
<feature type="region of interest" description="Disordered" evidence="1">
    <location>
        <begin position="1310"/>
        <end position="1332"/>
    </location>
</feature>
<dbReference type="InterPro" id="IPR021047">
    <property type="entry name" value="Mannosyltransferase_CMT1"/>
</dbReference>
<dbReference type="Gene3D" id="2.20.70.10">
    <property type="match status" value="1"/>
</dbReference>
<dbReference type="PROSITE" id="PS50020">
    <property type="entry name" value="WW_DOMAIN_2"/>
    <property type="match status" value="1"/>
</dbReference>